<dbReference type="EMBL" id="CAKKTJ010000324">
    <property type="protein sequence ID" value="CAH0480231.1"/>
    <property type="molecule type" value="Genomic_DNA"/>
</dbReference>
<protein>
    <submittedName>
        <fullName evidence="1">Uncharacterized protein</fullName>
    </submittedName>
</protein>
<accession>A0AAU9L058</accession>
<proteinExistence type="predicted"/>
<organism evidence="1 2">
    <name type="scientific">Peronospora belbahrii</name>
    <dbReference type="NCBI Taxonomy" id="622444"/>
    <lineage>
        <taxon>Eukaryota</taxon>
        <taxon>Sar</taxon>
        <taxon>Stramenopiles</taxon>
        <taxon>Oomycota</taxon>
        <taxon>Peronosporomycetes</taxon>
        <taxon>Peronosporales</taxon>
        <taxon>Peronosporaceae</taxon>
        <taxon>Peronospora</taxon>
    </lineage>
</organism>
<dbReference type="Proteomes" id="UP001160483">
    <property type="component" value="Unassembled WGS sequence"/>
</dbReference>
<reference evidence="1" key="1">
    <citation type="submission" date="2021-11" db="EMBL/GenBank/DDBJ databases">
        <authorList>
            <person name="Islam A."/>
            <person name="Islam S."/>
            <person name="Flora M.S."/>
            <person name="Rahman M."/>
            <person name="Ziaur R.M."/>
            <person name="Epstein J.H."/>
            <person name="Hassan M."/>
            <person name="Klassen M."/>
            <person name="Woodard K."/>
            <person name="Webb A."/>
            <person name="Webby R.J."/>
            <person name="El Zowalaty M.E."/>
        </authorList>
    </citation>
    <scope>NUCLEOTIDE SEQUENCE</scope>
    <source>
        <strain evidence="1">Pbs3</strain>
    </source>
</reference>
<dbReference type="AlphaFoldDB" id="A0AAU9L058"/>
<name>A0AAU9L058_9STRA</name>
<gene>
    <name evidence="1" type="ORF">PBS003_LOCUS6856</name>
</gene>
<comment type="caution">
    <text evidence="1">The sequence shown here is derived from an EMBL/GenBank/DDBJ whole genome shotgun (WGS) entry which is preliminary data.</text>
</comment>
<evidence type="ECO:0000313" key="1">
    <source>
        <dbReference type="EMBL" id="CAH0480231.1"/>
    </source>
</evidence>
<evidence type="ECO:0000313" key="2">
    <source>
        <dbReference type="Proteomes" id="UP001160483"/>
    </source>
</evidence>
<sequence>MGALLVCFGMEESDDGHMRQQKKVSRRHSYALLDRIQINWNGRHFDEEDEEVINWDNFMLQSNKSTASSGRRMLSAFYSRLLEENNDYAFYFDTKGKRMKGAYLYHVELLENYFELFCGQRRTQKSPYPVELVEMYSLSDECFSTSSTMMSDVDYGVSVNSSNNNLSHLLILQPVLGRSSSLGPPVHTSIKIHRAITSPHLEDDLYFAHLHSPWNSHQFKLENHDLSSPKSFLSRTFTS</sequence>